<reference evidence="1 2" key="1">
    <citation type="submission" date="2024-10" db="EMBL/GenBank/DDBJ databases">
        <title>Updated reference genomes for cyclostephanoid diatoms.</title>
        <authorList>
            <person name="Roberts W.R."/>
            <person name="Alverson A.J."/>
        </authorList>
    </citation>
    <scope>NUCLEOTIDE SEQUENCE [LARGE SCALE GENOMIC DNA]</scope>
    <source>
        <strain evidence="1 2">AJA232-27</strain>
    </source>
</reference>
<accession>A0ABD3M065</accession>
<evidence type="ECO:0000313" key="2">
    <source>
        <dbReference type="Proteomes" id="UP001530293"/>
    </source>
</evidence>
<name>A0ABD3M065_9STRA</name>
<gene>
    <name evidence="1" type="ORF">ACHAWU_002886</name>
</gene>
<dbReference type="Proteomes" id="UP001530293">
    <property type="component" value="Unassembled WGS sequence"/>
</dbReference>
<keyword evidence="2" id="KW-1185">Reference proteome</keyword>
<comment type="caution">
    <text evidence="1">The sequence shown here is derived from an EMBL/GenBank/DDBJ whole genome shotgun (WGS) entry which is preliminary data.</text>
</comment>
<dbReference type="EMBL" id="JALLBG020000273">
    <property type="protein sequence ID" value="KAL3757047.1"/>
    <property type="molecule type" value="Genomic_DNA"/>
</dbReference>
<proteinExistence type="predicted"/>
<organism evidence="1 2">
    <name type="scientific">Discostella pseudostelligera</name>
    <dbReference type="NCBI Taxonomy" id="259834"/>
    <lineage>
        <taxon>Eukaryota</taxon>
        <taxon>Sar</taxon>
        <taxon>Stramenopiles</taxon>
        <taxon>Ochrophyta</taxon>
        <taxon>Bacillariophyta</taxon>
        <taxon>Coscinodiscophyceae</taxon>
        <taxon>Thalassiosirophycidae</taxon>
        <taxon>Stephanodiscales</taxon>
        <taxon>Stephanodiscaceae</taxon>
        <taxon>Discostella</taxon>
    </lineage>
</organism>
<dbReference type="AlphaFoldDB" id="A0ABD3M065"/>
<protein>
    <submittedName>
        <fullName evidence="1">Uncharacterized protein</fullName>
    </submittedName>
</protein>
<sequence length="284" mass="32712">MNNSQAQQFAALQKATATYNNDAKMADHLRRREVDMMTRAMEQNRRDEEELRIAHGELGEEARKQKNLIAERNRCKQATETDRQFIFTITSELKGIEADEKEQKIQFVKEMEVLNNENDLILTFRENKKASLLLDVESATWLVETKLDDFVKNKLQSGVDNEMQLLTSSEEEKESWSEMASRIKEEVAGLIEVEDSRNALVNEGNELEKCLGQLRAKFLSEQNNLGQMEIDDLEAKWEQQYECNAFDEEAGESSMVYDGKQPVNTSSEGACETSQVHMELFYND</sequence>
<evidence type="ECO:0000313" key="1">
    <source>
        <dbReference type="EMBL" id="KAL3757047.1"/>
    </source>
</evidence>